<evidence type="ECO:0000313" key="2">
    <source>
        <dbReference type="Proteomes" id="UP000054549"/>
    </source>
</evidence>
<keyword evidence="2" id="KW-1185">Reference proteome</keyword>
<dbReference type="Proteomes" id="UP000054549">
    <property type="component" value="Unassembled WGS sequence"/>
</dbReference>
<name>A0A0C2WIB2_AMAMK</name>
<dbReference type="AlphaFoldDB" id="A0A0C2WIB2"/>
<feature type="non-terminal residue" evidence="1">
    <location>
        <position position="1"/>
    </location>
</feature>
<gene>
    <name evidence="1" type="ORF">M378DRAFT_47080</name>
</gene>
<dbReference type="STRING" id="946122.A0A0C2WIB2"/>
<organism evidence="1 2">
    <name type="scientific">Amanita muscaria (strain Koide BX008)</name>
    <dbReference type="NCBI Taxonomy" id="946122"/>
    <lineage>
        <taxon>Eukaryota</taxon>
        <taxon>Fungi</taxon>
        <taxon>Dikarya</taxon>
        <taxon>Basidiomycota</taxon>
        <taxon>Agaricomycotina</taxon>
        <taxon>Agaricomycetes</taxon>
        <taxon>Agaricomycetidae</taxon>
        <taxon>Agaricales</taxon>
        <taxon>Pluteineae</taxon>
        <taxon>Amanitaceae</taxon>
        <taxon>Amanita</taxon>
    </lineage>
</organism>
<dbReference type="HOGENOM" id="CLU_003703_7_2_1"/>
<feature type="non-terminal residue" evidence="1">
    <location>
        <position position="83"/>
    </location>
</feature>
<protein>
    <submittedName>
        <fullName evidence="1">Uncharacterized protein</fullName>
    </submittedName>
</protein>
<evidence type="ECO:0000313" key="1">
    <source>
        <dbReference type="EMBL" id="KIL56396.1"/>
    </source>
</evidence>
<dbReference type="EMBL" id="KN818424">
    <property type="protein sequence ID" value="KIL56396.1"/>
    <property type="molecule type" value="Genomic_DNA"/>
</dbReference>
<accession>A0A0C2WIB2</accession>
<proteinExistence type="predicted"/>
<reference evidence="1 2" key="1">
    <citation type="submission" date="2014-04" db="EMBL/GenBank/DDBJ databases">
        <title>Evolutionary Origins and Diversification of the Mycorrhizal Mutualists.</title>
        <authorList>
            <consortium name="DOE Joint Genome Institute"/>
            <consortium name="Mycorrhizal Genomics Consortium"/>
            <person name="Kohler A."/>
            <person name="Kuo A."/>
            <person name="Nagy L.G."/>
            <person name="Floudas D."/>
            <person name="Copeland A."/>
            <person name="Barry K.W."/>
            <person name="Cichocki N."/>
            <person name="Veneault-Fourrey C."/>
            <person name="LaButti K."/>
            <person name="Lindquist E.A."/>
            <person name="Lipzen A."/>
            <person name="Lundell T."/>
            <person name="Morin E."/>
            <person name="Murat C."/>
            <person name="Riley R."/>
            <person name="Ohm R."/>
            <person name="Sun H."/>
            <person name="Tunlid A."/>
            <person name="Henrissat B."/>
            <person name="Grigoriev I.V."/>
            <person name="Hibbett D.S."/>
            <person name="Martin F."/>
        </authorList>
    </citation>
    <scope>NUCLEOTIDE SEQUENCE [LARGE SCALE GENOMIC DNA]</scope>
    <source>
        <strain evidence="1 2">Koide BX008</strain>
    </source>
</reference>
<sequence length="83" mass="9876">WEEEVLLVVEEMQRVIAYFEWKSQWWHDNTRVRDGVAVDIRHGIMAYAEKQADLLQRMAEGCASQWLSALHVQGFFPEWGPHY</sequence>
<dbReference type="InParanoid" id="A0A0C2WIB2"/>